<evidence type="ECO:0000313" key="6">
    <source>
        <dbReference type="EMBL" id="MDQ9172395.1"/>
    </source>
</evidence>
<reference evidence="6 7" key="1">
    <citation type="submission" date="2023-08" db="EMBL/GenBank/DDBJ databases">
        <title>Oxalobacteraceae gen .nov., isolated from river sludge outside the plant.</title>
        <authorList>
            <person name="Zhao S.Y."/>
        </authorList>
    </citation>
    <scope>NUCLEOTIDE SEQUENCE [LARGE SCALE GENOMIC DNA]</scope>
    <source>
        <strain evidence="6 7">R-40</strain>
    </source>
</reference>
<evidence type="ECO:0000256" key="4">
    <source>
        <dbReference type="ARBA" id="ARBA00023163"/>
    </source>
</evidence>
<evidence type="ECO:0000256" key="2">
    <source>
        <dbReference type="ARBA" id="ARBA00023015"/>
    </source>
</evidence>
<dbReference type="Pfam" id="PF00376">
    <property type="entry name" value="MerR"/>
    <property type="match status" value="1"/>
</dbReference>
<evidence type="ECO:0000256" key="1">
    <source>
        <dbReference type="ARBA" id="ARBA00022491"/>
    </source>
</evidence>
<gene>
    <name evidence="6" type="ORF">Q8A64_18470</name>
</gene>
<dbReference type="Gene3D" id="1.10.1660.10">
    <property type="match status" value="1"/>
</dbReference>
<dbReference type="SUPFAM" id="SSF46955">
    <property type="entry name" value="Putative DNA-binding domain"/>
    <property type="match status" value="1"/>
</dbReference>
<dbReference type="RefSeq" id="WP_338438448.1">
    <property type="nucleotide sequence ID" value="NZ_JAUYVH010000024.1"/>
</dbReference>
<dbReference type="PANTHER" id="PTHR30204">
    <property type="entry name" value="REDOX-CYCLING DRUG-SENSING TRANSCRIPTIONAL ACTIVATOR SOXR"/>
    <property type="match status" value="1"/>
</dbReference>
<feature type="domain" description="HTH merR-type" evidence="5">
    <location>
        <begin position="13"/>
        <end position="60"/>
    </location>
</feature>
<proteinExistence type="predicted"/>
<dbReference type="InterPro" id="IPR009061">
    <property type="entry name" value="DNA-bd_dom_put_sf"/>
</dbReference>
<keyword evidence="2" id="KW-0805">Transcription regulation</keyword>
<accession>A0ABU1BTP8</accession>
<keyword evidence="7" id="KW-1185">Reference proteome</keyword>
<name>A0ABU1BTP8_9BURK</name>
<keyword evidence="3" id="KW-0238">DNA-binding</keyword>
<dbReference type="PANTHER" id="PTHR30204:SF69">
    <property type="entry name" value="MERR-FAMILY TRANSCRIPTIONAL REGULATOR"/>
    <property type="match status" value="1"/>
</dbReference>
<dbReference type="Proteomes" id="UP001225596">
    <property type="component" value="Unassembled WGS sequence"/>
</dbReference>
<keyword evidence="4" id="KW-0804">Transcription</keyword>
<evidence type="ECO:0000259" key="5">
    <source>
        <dbReference type="PROSITE" id="PS50937"/>
    </source>
</evidence>
<keyword evidence="1" id="KW-0678">Repressor</keyword>
<organism evidence="6 7">
    <name type="scientific">Keguizhuia sedimenti</name>
    <dbReference type="NCBI Taxonomy" id="3064264"/>
    <lineage>
        <taxon>Bacteria</taxon>
        <taxon>Pseudomonadati</taxon>
        <taxon>Pseudomonadota</taxon>
        <taxon>Betaproteobacteria</taxon>
        <taxon>Burkholderiales</taxon>
        <taxon>Oxalobacteraceae</taxon>
        <taxon>Keguizhuia</taxon>
    </lineage>
</organism>
<comment type="caution">
    <text evidence="6">The sequence shown here is derived from an EMBL/GenBank/DDBJ whole genome shotgun (WGS) entry which is preliminary data.</text>
</comment>
<dbReference type="InterPro" id="IPR000551">
    <property type="entry name" value="MerR-type_HTH_dom"/>
</dbReference>
<evidence type="ECO:0000256" key="3">
    <source>
        <dbReference type="ARBA" id="ARBA00023125"/>
    </source>
</evidence>
<dbReference type="EMBL" id="JAUYVH010000024">
    <property type="protein sequence ID" value="MDQ9172395.1"/>
    <property type="molecule type" value="Genomic_DNA"/>
</dbReference>
<sequence>MSGNQSSFSFDGYLSIGKAAEILSVTNETLRNWDRSGKLKPVRHPVNGYRLYKRADLEALIGQITQPQSLQPLPEKP</sequence>
<protein>
    <submittedName>
        <fullName evidence="6">MerR family transcriptional regulator</fullName>
    </submittedName>
</protein>
<dbReference type="InterPro" id="IPR047057">
    <property type="entry name" value="MerR_fam"/>
</dbReference>
<evidence type="ECO:0000313" key="7">
    <source>
        <dbReference type="Proteomes" id="UP001225596"/>
    </source>
</evidence>
<dbReference type="PROSITE" id="PS50937">
    <property type="entry name" value="HTH_MERR_2"/>
    <property type="match status" value="1"/>
</dbReference>
<dbReference type="CDD" id="cd04761">
    <property type="entry name" value="HTH_MerR-SF"/>
    <property type="match status" value="1"/>
</dbReference>